<dbReference type="AlphaFoldDB" id="A0A5N6E500"/>
<dbReference type="InterPro" id="IPR000210">
    <property type="entry name" value="BTB/POZ_dom"/>
</dbReference>
<sequence length="254" mass="28697">MESFQRPNGHYGNIEWEISLAIDGNHYWTANNLLEKTRFHLRGLGHDNRLLDQNLSTTSLWTPLSIACSRDHVEIVALIVGSLTKEDEETTAIQSHPKVKRSRILQQSVWVSIQTKSHSITAILLVPFESVAYFNAPSHILPTNKTLEKVTDGEYATISRQTCLTLLSSRISTETRQGISRCLRLKEQKDLRLPAEGQTFSAHRNVLSYWSPYFASLSKNQSADSEHIQFRQDMSAASVNTSTLFAPIENVCKL</sequence>
<proteinExistence type="predicted"/>
<gene>
    <name evidence="2" type="ORF">BDV33DRAFT_211103</name>
</gene>
<dbReference type="EMBL" id="ML734114">
    <property type="protein sequence ID" value="KAB8212646.1"/>
    <property type="molecule type" value="Genomic_DNA"/>
</dbReference>
<evidence type="ECO:0000259" key="1">
    <source>
        <dbReference type="PROSITE" id="PS50097"/>
    </source>
</evidence>
<accession>A0A5N6E500</accession>
<dbReference type="InterPro" id="IPR011333">
    <property type="entry name" value="SKP1/BTB/POZ_sf"/>
</dbReference>
<dbReference type="Pfam" id="PF00651">
    <property type="entry name" value="BTB"/>
    <property type="match status" value="1"/>
</dbReference>
<evidence type="ECO:0000313" key="3">
    <source>
        <dbReference type="Proteomes" id="UP000326799"/>
    </source>
</evidence>
<name>A0A5N6E500_9EURO</name>
<feature type="domain" description="BTB" evidence="1">
    <location>
        <begin position="189"/>
        <end position="239"/>
    </location>
</feature>
<evidence type="ECO:0000313" key="2">
    <source>
        <dbReference type="EMBL" id="KAB8212646.1"/>
    </source>
</evidence>
<dbReference type="SUPFAM" id="SSF54695">
    <property type="entry name" value="POZ domain"/>
    <property type="match status" value="1"/>
</dbReference>
<keyword evidence="3" id="KW-1185">Reference proteome</keyword>
<protein>
    <recommendedName>
        <fullName evidence="1">BTB domain-containing protein</fullName>
    </recommendedName>
</protein>
<dbReference type="Gene3D" id="3.30.710.10">
    <property type="entry name" value="Potassium Channel Kv1.1, Chain A"/>
    <property type="match status" value="1"/>
</dbReference>
<organism evidence="2 3">
    <name type="scientific">Aspergillus novoparasiticus</name>
    <dbReference type="NCBI Taxonomy" id="986946"/>
    <lineage>
        <taxon>Eukaryota</taxon>
        <taxon>Fungi</taxon>
        <taxon>Dikarya</taxon>
        <taxon>Ascomycota</taxon>
        <taxon>Pezizomycotina</taxon>
        <taxon>Eurotiomycetes</taxon>
        <taxon>Eurotiomycetidae</taxon>
        <taxon>Eurotiales</taxon>
        <taxon>Aspergillaceae</taxon>
        <taxon>Aspergillus</taxon>
        <taxon>Aspergillus subgen. Circumdati</taxon>
    </lineage>
</organism>
<dbReference type="PROSITE" id="PS50097">
    <property type="entry name" value="BTB"/>
    <property type="match status" value="1"/>
</dbReference>
<dbReference type="CDD" id="cd18186">
    <property type="entry name" value="BTB_POZ_ZBTB_KLHL-like"/>
    <property type="match status" value="1"/>
</dbReference>
<reference evidence="2 3" key="1">
    <citation type="submission" date="2019-04" db="EMBL/GenBank/DDBJ databases">
        <title>Fungal friends and foes A comparative genomics study of 23 Aspergillus species from section Flavi.</title>
        <authorList>
            <consortium name="DOE Joint Genome Institute"/>
            <person name="Kjaerbolling I."/>
            <person name="Vesth T.C."/>
            <person name="Frisvad J.C."/>
            <person name="Nybo J.L."/>
            <person name="Theobald S."/>
            <person name="Kildgaard S."/>
            <person name="Petersen T.I."/>
            <person name="Kuo A."/>
            <person name="Sato A."/>
            <person name="Lyhne E.K."/>
            <person name="Kogle M.E."/>
            <person name="Wiebenga A."/>
            <person name="Kun R.S."/>
            <person name="Lubbers R.J."/>
            <person name="Makela M.R."/>
            <person name="Barry K."/>
            <person name="Chovatia M."/>
            <person name="Clum A."/>
            <person name="Daum C."/>
            <person name="Haridas S."/>
            <person name="He G."/>
            <person name="LaButti K."/>
            <person name="Lipzen A."/>
            <person name="Mondo S."/>
            <person name="Pangilinan J."/>
            <person name="Riley R."/>
            <person name="Salamov A."/>
            <person name="Simmons B.A."/>
            <person name="Magnuson J.K."/>
            <person name="Henrissat B."/>
            <person name="Mortensen U.H."/>
            <person name="Larsen T.O."/>
            <person name="De vries R.P."/>
            <person name="Grigoriev I.V."/>
            <person name="Machida M."/>
            <person name="Baker S.E."/>
            <person name="Andersen M.R."/>
        </authorList>
    </citation>
    <scope>NUCLEOTIDE SEQUENCE [LARGE SCALE GENOMIC DNA]</scope>
    <source>
        <strain evidence="2 3">CBS 126849</strain>
    </source>
</reference>
<dbReference type="Proteomes" id="UP000326799">
    <property type="component" value="Unassembled WGS sequence"/>
</dbReference>